<sequence length="190" mass="21735">MVSNFTALFDACVLYPAPLRDFLMNLAITDLFRAKWTDEIHDEWIRNVLMNRPDLTRDRLQRTRDLMNSHVRDCLVIGYQDLIPSLTLPDINDRHVLAAAIRAGADVIVTYNLKDFPVSTLERYGIEAQHPDEFITNLIDLAPPVICEAAKRQRMSLKNPPQSVEELLSAYERQGLAQTVAELRLYDGLL</sequence>
<reference evidence="3 4" key="1">
    <citation type="journal article" date="2014" name="Mol. Ecol.">
        <title>Evolution of Synechococcus.</title>
        <authorList>
            <person name="Dvorak P."/>
            <person name="Casamatta D."/>
            <person name="Hasler P."/>
            <person name="Poulickova A."/>
            <person name="Ondrej V."/>
            <person name="Sanges R."/>
        </authorList>
    </citation>
    <scope>NUCLEOTIDE SEQUENCE [LARGE SCALE GENOMIC DNA]</scope>
    <source>
        <strain evidence="3 4">CAUP A 1101</strain>
    </source>
</reference>
<dbReference type="Pfam" id="PF26343">
    <property type="entry name" value="VapC50_C"/>
    <property type="match status" value="1"/>
</dbReference>
<feature type="domain" description="PIN" evidence="1">
    <location>
        <begin position="7"/>
        <end position="113"/>
    </location>
</feature>
<accession>A0A098THE3</accession>
<evidence type="ECO:0000259" key="1">
    <source>
        <dbReference type="Pfam" id="PF13470"/>
    </source>
</evidence>
<dbReference type="InterPro" id="IPR058652">
    <property type="entry name" value="VapC50_C"/>
</dbReference>
<protein>
    <submittedName>
        <fullName evidence="3">Uncharacterized protein</fullName>
    </submittedName>
</protein>
<dbReference type="EMBL" id="JJML01000069">
    <property type="protein sequence ID" value="KGF71504.1"/>
    <property type="molecule type" value="Genomic_DNA"/>
</dbReference>
<dbReference type="Proteomes" id="UP000030170">
    <property type="component" value="Unassembled WGS sequence"/>
</dbReference>
<proteinExistence type="predicted"/>
<name>A0A098THE3_9CYAN</name>
<dbReference type="AlphaFoldDB" id="A0A098THE3"/>
<feature type="domain" description="VapC50 C-terminal" evidence="2">
    <location>
        <begin position="131"/>
        <end position="184"/>
    </location>
</feature>
<keyword evidence="4" id="KW-1185">Reference proteome</keyword>
<comment type="caution">
    <text evidence="3">The sequence shown here is derived from an EMBL/GenBank/DDBJ whole genome shotgun (WGS) entry which is preliminary data.</text>
</comment>
<evidence type="ECO:0000313" key="4">
    <source>
        <dbReference type="Proteomes" id="UP000030170"/>
    </source>
</evidence>
<dbReference type="OrthoDB" id="271187at2"/>
<gene>
    <name evidence="3" type="ORF">DO97_18080</name>
</gene>
<evidence type="ECO:0000313" key="3">
    <source>
        <dbReference type="EMBL" id="KGF71504.1"/>
    </source>
</evidence>
<dbReference type="InterPro" id="IPR002716">
    <property type="entry name" value="PIN_dom"/>
</dbReference>
<organism evidence="3 4">
    <name type="scientific">Neosynechococcus sphagnicola sy1</name>
    <dbReference type="NCBI Taxonomy" id="1497020"/>
    <lineage>
        <taxon>Bacteria</taxon>
        <taxon>Bacillati</taxon>
        <taxon>Cyanobacteriota</taxon>
        <taxon>Cyanophyceae</taxon>
        <taxon>Neosynechococcales</taxon>
        <taxon>Neosynechococcaceae</taxon>
        <taxon>Neosynechococcus</taxon>
    </lineage>
</organism>
<dbReference type="Pfam" id="PF13470">
    <property type="entry name" value="PIN_3"/>
    <property type="match status" value="1"/>
</dbReference>
<evidence type="ECO:0000259" key="2">
    <source>
        <dbReference type="Pfam" id="PF26343"/>
    </source>
</evidence>